<evidence type="ECO:0000256" key="1">
    <source>
        <dbReference type="SAM" id="MobiDB-lite"/>
    </source>
</evidence>
<feature type="compositionally biased region" description="Low complexity" evidence="1">
    <location>
        <begin position="29"/>
        <end position="44"/>
    </location>
</feature>
<feature type="region of interest" description="Disordered" evidence="1">
    <location>
        <begin position="24"/>
        <end position="66"/>
    </location>
</feature>
<keyword evidence="4" id="KW-1185">Reference proteome</keyword>
<sequence length="84" mass="8631">MNKSIPLVLALVLLALLASACGQTHKPSDTNASSAGTDSAASANEGTAAEPSSSTHTYTDYKGRTVDVPNDPKLLDEIVSVMGR</sequence>
<gene>
    <name evidence="3" type="ORF">GXP70_01385</name>
</gene>
<dbReference type="RefSeq" id="WP_162354829.1">
    <property type="nucleotide sequence ID" value="NZ_CP048209.1"/>
</dbReference>
<organism evidence="3 4">
    <name type="scientific">Paenibacillus lycopersici</name>
    <dbReference type="NCBI Taxonomy" id="2704462"/>
    <lineage>
        <taxon>Bacteria</taxon>
        <taxon>Bacillati</taxon>
        <taxon>Bacillota</taxon>
        <taxon>Bacilli</taxon>
        <taxon>Bacillales</taxon>
        <taxon>Paenibacillaceae</taxon>
        <taxon>Paenibacillus</taxon>
    </lineage>
</organism>
<name>A0A6C0FUZ3_9BACL</name>
<evidence type="ECO:0000256" key="2">
    <source>
        <dbReference type="SAM" id="SignalP"/>
    </source>
</evidence>
<feature type="chain" id="PRO_5038982029" evidence="2">
    <location>
        <begin position="21"/>
        <end position="84"/>
    </location>
</feature>
<dbReference type="PROSITE" id="PS51257">
    <property type="entry name" value="PROKAR_LIPOPROTEIN"/>
    <property type="match status" value="1"/>
</dbReference>
<protein>
    <submittedName>
        <fullName evidence="3">Uncharacterized protein</fullName>
    </submittedName>
</protein>
<dbReference type="EMBL" id="CP048209">
    <property type="protein sequence ID" value="QHT58759.1"/>
    <property type="molecule type" value="Genomic_DNA"/>
</dbReference>
<reference evidence="3 4" key="1">
    <citation type="submission" date="2020-01" db="EMBL/GenBank/DDBJ databases">
        <title>Paenibacillus sp. nov., isolated from tomato rhizosphere.</title>
        <authorList>
            <person name="Weon H.-Y."/>
            <person name="Lee S.A."/>
        </authorList>
    </citation>
    <scope>NUCLEOTIDE SEQUENCE [LARGE SCALE GENOMIC DNA]</scope>
    <source>
        <strain evidence="3 4">12200R-189</strain>
    </source>
</reference>
<evidence type="ECO:0000313" key="3">
    <source>
        <dbReference type="EMBL" id="QHT58759.1"/>
    </source>
</evidence>
<dbReference type="KEGG" id="plyc:GXP70_01385"/>
<dbReference type="Proteomes" id="UP000476064">
    <property type="component" value="Chromosome"/>
</dbReference>
<keyword evidence="2" id="KW-0732">Signal</keyword>
<dbReference type="AlphaFoldDB" id="A0A6C0FUZ3"/>
<proteinExistence type="predicted"/>
<feature type="signal peptide" evidence="2">
    <location>
        <begin position="1"/>
        <end position="20"/>
    </location>
</feature>
<evidence type="ECO:0000313" key="4">
    <source>
        <dbReference type="Proteomes" id="UP000476064"/>
    </source>
</evidence>
<accession>A0A6C0FUZ3</accession>